<feature type="transmembrane region" description="Helical" evidence="1">
    <location>
        <begin position="118"/>
        <end position="137"/>
    </location>
</feature>
<proteinExistence type="predicted"/>
<sequence length="404" mass="47205">MKWSPVGESQRIESLDILRGIAIFGILLVNMKSFSGPDSPIRALSYEYFNQSYNIWTNVLLEFFVQGNFITMFSFLFGFGMILMSERAKENNRSFLPVFLRRQFVLLLFGAVHVLFFWYGDILVTYAVVGVIMLIFYRLPRKALLVTGLVMITAYSLFMSVLTYDYWTSGAALSYQESLNAQHENEIQKSIQIYSEGTYSEIMLERIREWTELNQYFLFFLFGILPMFLFGAYAAKKRRFENNALWKLWGLTLVLGPGSKIFAVLFFPYKGEDWRYDTAMSWGYEFGGAMMSIFYVCSIVLLYRSGKFKRLFNMFQFTGRMAFTNYLTQSVISTFIFYSYGLGLYGEYGPLTGVIIAVIIFGLQVLFSTWWLRNYKMGPLEWIWRTLTYGKRQKLKRTDGLSQK</sequence>
<evidence type="ECO:0000313" key="4">
    <source>
        <dbReference type="Proteomes" id="UP000188597"/>
    </source>
</evidence>
<feature type="transmembrane region" description="Helical" evidence="1">
    <location>
        <begin position="95"/>
        <end position="112"/>
    </location>
</feature>
<dbReference type="OrthoDB" id="9807744at2"/>
<organism evidence="3 4">
    <name type="scientific">Fictibacillus arsenicus</name>
    <dbReference type="NCBI Taxonomy" id="255247"/>
    <lineage>
        <taxon>Bacteria</taxon>
        <taxon>Bacillati</taxon>
        <taxon>Bacillota</taxon>
        <taxon>Bacilli</taxon>
        <taxon>Bacillales</taxon>
        <taxon>Fictibacillaceae</taxon>
        <taxon>Fictibacillus</taxon>
    </lineage>
</organism>
<dbReference type="PANTHER" id="PTHR30590">
    <property type="entry name" value="INNER MEMBRANE PROTEIN"/>
    <property type="match status" value="1"/>
</dbReference>
<feature type="transmembrane region" description="Helical" evidence="1">
    <location>
        <begin position="281"/>
        <end position="303"/>
    </location>
</feature>
<protein>
    <recommendedName>
        <fullName evidence="2">DUF418 domain-containing protein</fullName>
    </recommendedName>
</protein>
<dbReference type="RefSeq" id="WP_077363248.1">
    <property type="nucleotide sequence ID" value="NZ_MQMF01000002.1"/>
</dbReference>
<reference evidence="3 4" key="1">
    <citation type="submission" date="2016-11" db="EMBL/GenBank/DDBJ databases">
        <authorList>
            <person name="Jaros S."/>
            <person name="Januszkiewicz K."/>
            <person name="Wedrychowicz H."/>
        </authorList>
    </citation>
    <scope>NUCLEOTIDE SEQUENCE [LARGE SCALE GENOMIC DNA]</scope>
    <source>
        <strain evidence="3 4">Con a/3</strain>
    </source>
</reference>
<keyword evidence="1" id="KW-0472">Membrane</keyword>
<dbReference type="InterPro" id="IPR052529">
    <property type="entry name" value="Bact_Transport_Assoc"/>
</dbReference>
<dbReference type="Pfam" id="PF04235">
    <property type="entry name" value="DUF418"/>
    <property type="match status" value="1"/>
</dbReference>
<evidence type="ECO:0000259" key="2">
    <source>
        <dbReference type="Pfam" id="PF04235"/>
    </source>
</evidence>
<name>A0A1V3G928_9BACL</name>
<feature type="transmembrane region" description="Helical" evidence="1">
    <location>
        <begin position="248"/>
        <end position="269"/>
    </location>
</feature>
<dbReference type="AlphaFoldDB" id="A0A1V3G928"/>
<dbReference type="Proteomes" id="UP000188597">
    <property type="component" value="Unassembled WGS sequence"/>
</dbReference>
<gene>
    <name evidence="3" type="ORF">UN64_12775</name>
</gene>
<dbReference type="InterPro" id="IPR007349">
    <property type="entry name" value="DUF418"/>
</dbReference>
<feature type="transmembrane region" description="Helical" evidence="1">
    <location>
        <begin position="351"/>
        <end position="372"/>
    </location>
</feature>
<evidence type="ECO:0000313" key="3">
    <source>
        <dbReference type="EMBL" id="OOE12911.1"/>
    </source>
</evidence>
<feature type="transmembrane region" description="Helical" evidence="1">
    <location>
        <begin position="216"/>
        <end position="236"/>
    </location>
</feature>
<keyword evidence="1" id="KW-0812">Transmembrane</keyword>
<evidence type="ECO:0000256" key="1">
    <source>
        <dbReference type="SAM" id="Phobius"/>
    </source>
</evidence>
<dbReference type="EMBL" id="MQMF01000002">
    <property type="protein sequence ID" value="OOE12911.1"/>
    <property type="molecule type" value="Genomic_DNA"/>
</dbReference>
<comment type="caution">
    <text evidence="3">The sequence shown here is derived from an EMBL/GenBank/DDBJ whole genome shotgun (WGS) entry which is preliminary data.</text>
</comment>
<feature type="domain" description="DUF418" evidence="2">
    <location>
        <begin position="240"/>
        <end position="391"/>
    </location>
</feature>
<dbReference type="PANTHER" id="PTHR30590:SF2">
    <property type="entry name" value="INNER MEMBRANE PROTEIN"/>
    <property type="match status" value="1"/>
</dbReference>
<accession>A0A1V3G928</accession>
<feature type="transmembrane region" description="Helical" evidence="1">
    <location>
        <begin position="63"/>
        <end position="83"/>
    </location>
</feature>
<feature type="transmembrane region" description="Helical" evidence="1">
    <location>
        <begin position="323"/>
        <end position="345"/>
    </location>
</feature>
<feature type="transmembrane region" description="Helical" evidence="1">
    <location>
        <begin position="144"/>
        <end position="164"/>
    </location>
</feature>
<keyword evidence="1" id="KW-1133">Transmembrane helix</keyword>